<dbReference type="EMBL" id="JANBUW010001071">
    <property type="protein sequence ID" value="KAJ2844474.1"/>
    <property type="molecule type" value="Genomic_DNA"/>
</dbReference>
<feature type="region of interest" description="Disordered" evidence="1">
    <location>
        <begin position="443"/>
        <end position="621"/>
    </location>
</feature>
<evidence type="ECO:0000313" key="3">
    <source>
        <dbReference type="Proteomes" id="UP001139887"/>
    </source>
</evidence>
<feature type="region of interest" description="Disordered" evidence="1">
    <location>
        <begin position="633"/>
        <end position="660"/>
    </location>
</feature>
<feature type="region of interest" description="Disordered" evidence="1">
    <location>
        <begin position="1"/>
        <end position="53"/>
    </location>
</feature>
<organism evidence="2 3">
    <name type="scientific">Coemansia brasiliensis</name>
    <dbReference type="NCBI Taxonomy" id="2650707"/>
    <lineage>
        <taxon>Eukaryota</taxon>
        <taxon>Fungi</taxon>
        <taxon>Fungi incertae sedis</taxon>
        <taxon>Zoopagomycota</taxon>
        <taxon>Kickxellomycotina</taxon>
        <taxon>Kickxellomycetes</taxon>
        <taxon>Kickxellales</taxon>
        <taxon>Kickxellaceae</taxon>
        <taxon>Coemansia</taxon>
    </lineage>
</organism>
<feature type="compositionally biased region" description="Polar residues" evidence="1">
    <location>
        <begin position="563"/>
        <end position="577"/>
    </location>
</feature>
<evidence type="ECO:0000313" key="2">
    <source>
        <dbReference type="EMBL" id="KAJ2844474.1"/>
    </source>
</evidence>
<feature type="compositionally biased region" description="Low complexity" evidence="1">
    <location>
        <begin position="202"/>
        <end position="231"/>
    </location>
</feature>
<feature type="compositionally biased region" description="Polar residues" evidence="1">
    <location>
        <begin position="274"/>
        <end position="297"/>
    </location>
</feature>
<reference evidence="2" key="1">
    <citation type="submission" date="2022-07" db="EMBL/GenBank/DDBJ databases">
        <title>Phylogenomic reconstructions and comparative analyses of Kickxellomycotina fungi.</title>
        <authorList>
            <person name="Reynolds N.K."/>
            <person name="Stajich J.E."/>
            <person name="Barry K."/>
            <person name="Grigoriev I.V."/>
            <person name="Crous P."/>
            <person name="Smith M.E."/>
        </authorList>
    </citation>
    <scope>NUCLEOTIDE SEQUENCE</scope>
    <source>
        <strain evidence="2">NRRL 1566</strain>
    </source>
</reference>
<accession>A0A9W8I3L6</accession>
<dbReference type="OrthoDB" id="5576941at2759"/>
<feature type="region of interest" description="Disordered" evidence="1">
    <location>
        <begin position="188"/>
        <end position="231"/>
    </location>
</feature>
<name>A0A9W8I3L6_9FUNG</name>
<feature type="compositionally biased region" description="Low complexity" evidence="1">
    <location>
        <begin position="649"/>
        <end position="660"/>
    </location>
</feature>
<evidence type="ECO:0000256" key="1">
    <source>
        <dbReference type="SAM" id="MobiDB-lite"/>
    </source>
</evidence>
<feature type="compositionally biased region" description="Low complexity" evidence="1">
    <location>
        <begin position="445"/>
        <end position="459"/>
    </location>
</feature>
<feature type="region of interest" description="Disordered" evidence="1">
    <location>
        <begin position="359"/>
        <end position="382"/>
    </location>
</feature>
<dbReference type="AlphaFoldDB" id="A0A9W8I3L6"/>
<feature type="compositionally biased region" description="Polar residues" evidence="1">
    <location>
        <begin position="188"/>
        <end position="201"/>
    </location>
</feature>
<feature type="compositionally biased region" description="Low complexity" evidence="1">
    <location>
        <begin position="550"/>
        <end position="562"/>
    </location>
</feature>
<protein>
    <submittedName>
        <fullName evidence="2">Uncharacterized protein</fullName>
    </submittedName>
</protein>
<feature type="compositionally biased region" description="Polar residues" evidence="1">
    <location>
        <begin position="519"/>
        <end position="537"/>
    </location>
</feature>
<feature type="compositionally biased region" description="Polar residues" evidence="1">
    <location>
        <begin position="360"/>
        <end position="382"/>
    </location>
</feature>
<keyword evidence="3" id="KW-1185">Reference proteome</keyword>
<feature type="region of interest" description="Disordered" evidence="1">
    <location>
        <begin position="269"/>
        <end position="333"/>
    </location>
</feature>
<gene>
    <name evidence="2" type="ORF">IWW36_005173</name>
</gene>
<feature type="non-terminal residue" evidence="2">
    <location>
        <position position="660"/>
    </location>
</feature>
<proteinExistence type="predicted"/>
<sequence>MAESKSSDEKSSSRASSHISMPFQPPYPTQVQSNRDTGILPVQPNSGPAHLEFPNLEQPSIALSTTQQYGHLRQEREPRQDNLPLQKPFAASIGTDTASAMESDINRMPDGNLEICAAQNSLLGPGAATTAAAPIASVQSRVCRSGSPQVVSGQSLSLLASVSSTDLCSFDQISASTLQASNCIQTSPSAAGSRSLMDTQPSTVSTTATATRATTPSASAHHPTASASAAPVAACETPSMASIRASSMPDASSSYIPLGDIGHVLHSSASSSAPISRQPVNSPFPQLSIHTDNTNDQDAAMDTGSDDNGQEQRLPPVVSAASTRPDESGQFSPAALAHHARTLSESHIEPIRSLTGLVLSPTSPSDSHRQSLSLQTQPGHSQYSSTIVGYAGSTESTILQQILARMNDIHRYCENLVQMQVHQGEQISSLEAAIRQYSMPIFPRTPATGSATGPSAGPSPSRPPRSHVLRQLPVGSSEELLERRQVAETSSTAVEPADTATSGGIPRVIQHQQEMHQRSYASEQGPTRAEQSAPQQGSERHLHRRHHHYSQSSHHIQQRYSYPSASSIPSGFRPTSPTHRHLHQSRAAPYSTHTSPTMQLRRVQSPPPGRAVRGQRLSAAPIPQLGRQEVVLAREQPETAHRQSILWSQQQQQQQQEAAA</sequence>
<feature type="compositionally biased region" description="Basic and acidic residues" evidence="1">
    <location>
        <begin position="1"/>
        <end position="12"/>
    </location>
</feature>
<comment type="caution">
    <text evidence="2">The sequence shown here is derived from an EMBL/GenBank/DDBJ whole genome shotgun (WGS) entry which is preliminary data.</text>
</comment>
<dbReference type="Proteomes" id="UP001139887">
    <property type="component" value="Unassembled WGS sequence"/>
</dbReference>